<protein>
    <recommendedName>
        <fullName evidence="3">WYL domain-containing protein</fullName>
    </recommendedName>
</protein>
<accession>A0A135I205</accession>
<dbReference type="AlphaFoldDB" id="A0A135I205"/>
<reference evidence="1 2" key="1">
    <citation type="submission" date="2015-11" db="EMBL/GenBank/DDBJ databases">
        <title>Draft genome sequence of Paramesorhizobium deserti A-3-E, a strain highly resistant to diverse beta-lactam antibiotics.</title>
        <authorList>
            <person name="Lv R."/>
            <person name="Yang X."/>
            <person name="Fang N."/>
            <person name="Guo J."/>
            <person name="Luo X."/>
            <person name="Peng F."/>
            <person name="Yang R."/>
            <person name="Cui Y."/>
            <person name="Fang C."/>
            <person name="Song Y."/>
        </authorList>
    </citation>
    <scope>NUCLEOTIDE SEQUENCE [LARGE SCALE GENOMIC DNA]</scope>
    <source>
        <strain evidence="1 2">A-3-E</strain>
    </source>
</reference>
<dbReference type="EMBL" id="LNTU01000001">
    <property type="protein sequence ID" value="KXF79480.1"/>
    <property type="molecule type" value="Genomic_DNA"/>
</dbReference>
<evidence type="ECO:0008006" key="3">
    <source>
        <dbReference type="Google" id="ProtNLM"/>
    </source>
</evidence>
<evidence type="ECO:0000313" key="1">
    <source>
        <dbReference type="EMBL" id="KXF79480.1"/>
    </source>
</evidence>
<evidence type="ECO:0000313" key="2">
    <source>
        <dbReference type="Proteomes" id="UP000070107"/>
    </source>
</evidence>
<comment type="caution">
    <text evidence="1">The sequence shown here is derived from an EMBL/GenBank/DDBJ whole genome shotgun (WGS) entry which is preliminary data.</text>
</comment>
<proteinExistence type="predicted"/>
<keyword evidence="2" id="KW-1185">Reference proteome</keyword>
<gene>
    <name evidence="1" type="ORF">ATN84_01560</name>
</gene>
<name>A0A135I205_9HYPH</name>
<sequence length="113" mass="12772">MPSQAYTLFAQAMKERKQIHCTYDGYKRAICPIILGHSKGEEMALVYQFAGKSRSGLPPEGQWKCFRLAKVSHIQLRDGPWHAGSSHRQAQACVEDVDIDVNPSSPYNPRRQV</sequence>
<organism evidence="1 2">
    <name type="scientific">Paramesorhizobium deserti</name>
    <dbReference type="NCBI Taxonomy" id="1494590"/>
    <lineage>
        <taxon>Bacteria</taxon>
        <taxon>Pseudomonadati</taxon>
        <taxon>Pseudomonadota</taxon>
        <taxon>Alphaproteobacteria</taxon>
        <taxon>Hyphomicrobiales</taxon>
        <taxon>Phyllobacteriaceae</taxon>
        <taxon>Paramesorhizobium</taxon>
    </lineage>
</organism>
<dbReference type="Proteomes" id="UP000070107">
    <property type="component" value="Unassembled WGS sequence"/>
</dbReference>